<evidence type="ECO:0000313" key="7">
    <source>
        <dbReference type="Proteomes" id="UP000292554"/>
    </source>
</evidence>
<feature type="region of interest" description="Disordered" evidence="4">
    <location>
        <begin position="1744"/>
        <end position="1764"/>
    </location>
</feature>
<feature type="domain" description="Bacterial toxin 43" evidence="5">
    <location>
        <begin position="2714"/>
        <end position="2816"/>
    </location>
</feature>
<dbReference type="InterPro" id="IPR003284">
    <property type="entry name" value="Sal_SpvB"/>
</dbReference>
<evidence type="ECO:0000256" key="1">
    <source>
        <dbReference type="ARBA" id="ARBA00004613"/>
    </source>
</evidence>
<dbReference type="InterPro" id="IPR031325">
    <property type="entry name" value="RHS_repeat"/>
</dbReference>
<evidence type="ECO:0000256" key="4">
    <source>
        <dbReference type="SAM" id="MobiDB-lite"/>
    </source>
</evidence>
<dbReference type="Pfam" id="PF03534">
    <property type="entry name" value="SpvB"/>
    <property type="match status" value="1"/>
</dbReference>
<sequence>MPAYKECISRYITSFFSHNTLRWLFLFSLLLGMNVQASVNADEYPQPTEHENYYCETDFTLITNAQGQACEKTTVYPATQTLNNECDSGFILSADNQSCSKTDSLPAQVLITYHCDSDFSYNENSLKCEQTQTKSLPFNTYGCLAGYQRQGDTCVKPEQKSAQPYTDYYCPAGTTVFDNQCLTTDYQNLLSKTHQQCVSGYVLNGNRCERHEQIAVTPVDHYSCPAGYSRSGTTCSKTETKGLSSFTEYYCVSGYTRSGNSCVRNESKAATPIDNYSCPIGYSRSGTTCSKYETQNLLSNTTYSCPSGYSRSGTTCTKITTKTATRNQSSYCPSGYSRVGSVCNKYTAYSSRPPAGLSCQQTGRSSWLCTVTTSLVYGTPYYSCDSGWSLNGTTCSKTYRQNANANTTTYCPSGWSKTPSGYDHYGPTGYHCARTLTLAANHSRTYHCDSGWSKNSTTCNRTLSRALSTRPYQACDAGWTKFQSGPSSYLCKRTLTETANYQRLYQCPTGYQQLGMACHRTLTQTPTQVTEHYCASGYQKVANGPNSYHCRKQTYSNKLAQTKYRCDSGWSLNGQQCSRSLTHSYTTINNQCEAGWQWIPNGQQGLCQKVNTQSAFTQNNYHCQDLNEGSGALWQLIGQQCQRERTEASISSIAYTCSDESHTLNDQSCTDIATVPATPEVSYHCPSGYQLDDEQCLPVQFPDAPVVNSVAPTNENVGLVPGEAGMSGGAATYQVPISLPPGRHGMQPKLALNYSSRAGNGILGVGWSISGTSQIQRCDQTIAHEGRARPFDFSADDKLCLDGMRLVLESGNYGSSGATYRPELAPDTLVEQLGGSIDSNYANFIVTKRNGHQLFYGENSNGRIKVEGQTPALSWVLQRELDTYQNNIIYQYDTGDYGQALLTHAYYTGQGTNQGSREVHFIYQPRPDWASGYRQGGYSVLKKRLEAIETYTPDGKAFSYQLNYGETNDTSQATGRSLLRGIKMCGHLNGEDICLPETTFEWQEAAPEFETCDIAIPSNTFHDAEVAPRTRGDFNGDGVKDLLYQNADREWEIGLIRPNCELEILTLQGVVDLQTSNDARNYADIDFNRDGKTDFVARQANGDLAFVYLDEMDQPQLVNTNIPIPSNNTQGLVVPKADYDGDGTVDAIVVQPHSENGNATVTLYHQCGNNWQCIATELDDNLPIGGAPYLTYKSRFMSAGDLDGNGIGDFFLYRYLAHGGGQLDRYLDGVYLISTDPDGEVSWQFKQTEHLGLPNFEADFIIARHDHFLDVNGDGLDDFVTPHEDIEWAIFINQGLNAAGNLRFSTPHFTGFTKYHFPTLSDGLTPAADRAEPQYAQPLDYDADGRVELLMPAGEVGEHCESRGWPEPRRYCTAGGTVFDWQTFNWKLLRFVEVDGGWQIEEETTPLVAKVETLKAQGLLGDGLTHFLDNDPYDIVYDDDPKAWGIVSLKRDYYIRRNVSGVPDMLTAVVEGDSTALEKRAEWAYQPLSIGGDLYDDARDQVLEQDDAFPFTSSMHVVSDMYQSDGLGEMRHTSYYYEGAVYNHQGRGFQGFWRITNNLNTEGLAVQTTYHQSFPLAGRPELSEKYVIDGNNTLEQQRYRYSLNPSGRGHWMPYADKVEALRFDLLDGHQISQTTTTQAQDEYGVVQWQEQVLSDDMLNEHRKRSEFFYDEHDLIANWLDKLDNKTETSSTSYVNDPQADDAANDISLRTAITWFDQRQPNTITVTDEHNEGADLTTSYLYDGYGNPRSEQKSGSMPDPAASVQGDRTITTTYSSDGYFAQSQYNSLWLQSQDKNRVDTDPATGQPVATTDSNGNTTDFTMDSLGRVIEVNAPGVPTVYIGMQWCSGCEHNAAMRKVTRQAGSPEQVEYADKLGRPVMHTSEGFIDDSLIVSYKTYNALGQITQEAAPHYENDVASITKYSSHDVLGRPGYKTVDQGIIDYSVDYSYDGLTTHVTVNPADGDILAMAYTHDSLGRLSDSTDNTQRTTDFRYNAAGQPVLIRDGYGNLTTASYNGFGHKNQINDPNMGIWQYSYNALGELRHQTDANGTVTQLSYDALGRIRSRSVTSEPLSQWFYDTAALGVLDYSSKDNFRRDISYDGLQRPMTETTQIGSESFVQHIRYDNYYGRVKGVQYPGGDLLAYGYNSRGFMTREYEPTGNQTYRQITKMDVNGQINQQAFGNGLYQDVLRDPRSGLATNICVSRSTDCNFNSSVQHISYTQYDSYGNLKAQQRAFDDLTITEEFTYDSLHRLKSSTRGWHGWYLPQTPHSTIDYDYDDMGNLQLKSDYATDYRYGNASKSAGGKAGAHAVRQITKVGSNRVVNLSYDNNGNLTDDGDGRSIDYTGFNKPSEIIANGTTLTFAYDPEHSRYLQHKQSAAGNETIYYVGDKYQKIVADDGLVTERSYLGDYAMLLRNGDNCQYQGCVRYLHGDRLGSVDTITDGSGNVRQRREFDPFGKARDTYSDNSLGGKLSSEITDRGFTQHEHLDDVALIHMNGRAYDYNLGRFLSVDPVIQAPENSQSLNPYSYIMNNPLAGTDPSGYYSVVRVEGRIHSKQLANADAAGAQSQMSGAISVGMKSVSGSNGGKSKGSNTDPGAKTATPAADIESTKDKPQGNEGGAYADDSEYLASSCSECRYFHGNDGGIAGSPRVGGLTPEQQLNISGNAAVEAAVYGALIFSGMAVESLIVRYISADAIVLFNVASSGGDPENLVMMRGANVAKVAGSGPGKGFIEVSANHVSSKAVQKLSNSKPIDFIFDPKSQRFIMGNNPLGHDGIRMAGGIGHKEIVGGSIWRQNGKLRTDQSSGHYGTNWTAKVREQFVTFMSQNGVDVSHSATYRK</sequence>
<dbReference type="RefSeq" id="WP_131414202.1">
    <property type="nucleotide sequence ID" value="NZ_SJXE01000001.1"/>
</dbReference>
<evidence type="ECO:0000256" key="3">
    <source>
        <dbReference type="ARBA" id="ARBA00023026"/>
    </source>
</evidence>
<dbReference type="Gene3D" id="2.180.10.10">
    <property type="entry name" value="RHS repeat-associated core"/>
    <property type="match status" value="2"/>
</dbReference>
<dbReference type="InterPro" id="IPR022385">
    <property type="entry name" value="Rhs_assc_core"/>
</dbReference>
<comment type="subcellular location">
    <subcellularLocation>
        <location evidence="1">Secreted</location>
    </subcellularLocation>
</comment>
<dbReference type="InterPro" id="IPR009030">
    <property type="entry name" value="Growth_fac_rcpt_cys_sf"/>
</dbReference>
<comment type="caution">
    <text evidence="6">The sequence shown here is derived from an EMBL/GenBank/DDBJ whole genome shotgun (WGS) entry which is preliminary data.</text>
</comment>
<keyword evidence="2" id="KW-0964">Secreted</keyword>
<keyword evidence="7" id="KW-1185">Reference proteome</keyword>
<evidence type="ECO:0000256" key="2">
    <source>
        <dbReference type="ARBA" id="ARBA00022525"/>
    </source>
</evidence>
<dbReference type="InterPro" id="IPR029106">
    <property type="entry name" value="Ntox43"/>
</dbReference>
<dbReference type="PANTHER" id="PTHR32305:SF15">
    <property type="entry name" value="PROTEIN RHSA-RELATED"/>
    <property type="match status" value="1"/>
</dbReference>
<accession>A0ABY2ANQ2</accession>
<reference evidence="6 7" key="1">
    <citation type="submission" date="2019-02" db="EMBL/GenBank/DDBJ databases">
        <title>Corallincola luteus sp. nov., a marine bacterium isolated from surface sediment of Bohai Sea in China.</title>
        <authorList>
            <person name="Ren Q."/>
        </authorList>
    </citation>
    <scope>NUCLEOTIDE SEQUENCE [LARGE SCALE GENOMIC DNA]</scope>
    <source>
        <strain evidence="6 7">DASS28</strain>
    </source>
</reference>
<feature type="region of interest" description="Disordered" evidence="4">
    <location>
        <begin position="1796"/>
        <end position="1816"/>
    </location>
</feature>
<dbReference type="Proteomes" id="UP000292554">
    <property type="component" value="Unassembled WGS sequence"/>
</dbReference>
<dbReference type="Pfam" id="PF05593">
    <property type="entry name" value="RHS_repeat"/>
    <property type="match status" value="1"/>
</dbReference>
<protein>
    <recommendedName>
        <fullName evidence="5">Bacterial toxin 43 domain-containing protein</fullName>
    </recommendedName>
</protein>
<dbReference type="InterPro" id="IPR006530">
    <property type="entry name" value="YD"/>
</dbReference>
<dbReference type="InterPro" id="IPR028994">
    <property type="entry name" value="Integrin_alpha_N"/>
</dbReference>
<gene>
    <name evidence="6" type="ORF">EZV61_02355</name>
</gene>
<feature type="compositionally biased region" description="Polar residues" evidence="4">
    <location>
        <begin position="1806"/>
        <end position="1816"/>
    </location>
</feature>
<dbReference type="NCBIfam" id="TIGR01643">
    <property type="entry name" value="YD_repeat_2x"/>
    <property type="match status" value="1"/>
</dbReference>
<feature type="region of interest" description="Disordered" evidence="4">
    <location>
        <begin position="2573"/>
        <end position="2619"/>
    </location>
</feature>
<evidence type="ECO:0000259" key="5">
    <source>
        <dbReference type="Pfam" id="PF15537"/>
    </source>
</evidence>
<dbReference type="EMBL" id="SJXE01000001">
    <property type="protein sequence ID" value="TCI04835.1"/>
    <property type="molecule type" value="Genomic_DNA"/>
</dbReference>
<dbReference type="InterPro" id="IPR050708">
    <property type="entry name" value="T6SS_VgrG/RHS"/>
</dbReference>
<keyword evidence="3" id="KW-0843">Virulence</keyword>
<dbReference type="SUPFAM" id="SSF69318">
    <property type="entry name" value="Integrin alpha N-terminal domain"/>
    <property type="match status" value="1"/>
</dbReference>
<organism evidence="6 7">
    <name type="scientific">Corallincola luteus</name>
    <dbReference type="NCBI Taxonomy" id="1775177"/>
    <lineage>
        <taxon>Bacteria</taxon>
        <taxon>Pseudomonadati</taxon>
        <taxon>Pseudomonadota</taxon>
        <taxon>Gammaproteobacteria</taxon>
        <taxon>Alteromonadales</taxon>
        <taxon>Psychromonadaceae</taxon>
        <taxon>Corallincola</taxon>
    </lineage>
</organism>
<proteinExistence type="predicted"/>
<dbReference type="NCBIfam" id="TIGR03696">
    <property type="entry name" value="Rhs_assc_core"/>
    <property type="match status" value="1"/>
</dbReference>
<evidence type="ECO:0000313" key="6">
    <source>
        <dbReference type="EMBL" id="TCI04835.1"/>
    </source>
</evidence>
<name>A0ABY2ANQ2_9GAMM</name>
<dbReference type="SUPFAM" id="SSF57184">
    <property type="entry name" value="Growth factor receptor domain"/>
    <property type="match status" value="1"/>
</dbReference>
<dbReference type="PANTHER" id="PTHR32305">
    <property type="match status" value="1"/>
</dbReference>
<dbReference type="Pfam" id="PF15537">
    <property type="entry name" value="Ntox43"/>
    <property type="match status" value="1"/>
</dbReference>